<evidence type="ECO:0000313" key="10">
    <source>
        <dbReference type="Proteomes" id="UP000078272"/>
    </source>
</evidence>
<dbReference type="InterPro" id="IPR036909">
    <property type="entry name" value="Cyt_c-like_dom_sf"/>
</dbReference>
<dbReference type="Gene3D" id="1.10.760.10">
    <property type="entry name" value="Cytochrome c-like domain"/>
    <property type="match status" value="1"/>
</dbReference>
<feature type="compositionally biased region" description="Low complexity" evidence="7">
    <location>
        <begin position="186"/>
        <end position="219"/>
    </location>
</feature>
<dbReference type="PROSITE" id="PS51007">
    <property type="entry name" value="CYTC"/>
    <property type="match status" value="1"/>
</dbReference>
<dbReference type="Proteomes" id="UP000078272">
    <property type="component" value="Unassembled WGS sequence"/>
</dbReference>
<evidence type="ECO:0000259" key="8">
    <source>
        <dbReference type="PROSITE" id="PS51007"/>
    </source>
</evidence>
<sequence>MDSFEANKIFGAVLGTVFVLFGGSLLAEAIFHSEVPEKPGFAITAAEPVAGAASAAPAAAEVTPVGKLMQTANAQAGAAIFKRCQACHSGEKGGPNKVGPDLWGIVNRPMASHEGFSYSTAMTEFSKGKTVLWDWDHLNHFLHGPKQYIPGTAMGFAGLPKDQERADLLAYLGTLADTPVPPPAPDAGASEAAAPAAGAGDANAPAPTNPATTTNSSPGGNDPVTQPQSGGTTDATTGAAPTAPPSGAVPATGDNATSAPPQAPSPAEAQNPGAAPAAPAPAPAQ</sequence>
<dbReference type="InterPro" id="IPR002327">
    <property type="entry name" value="Cyt_c_1A/1B"/>
</dbReference>
<dbReference type="PATRIC" id="fig|401562.3.peg.2064"/>
<dbReference type="EMBL" id="LDPZ01000023">
    <property type="protein sequence ID" value="KTQ95357.1"/>
    <property type="molecule type" value="Genomic_DNA"/>
</dbReference>
<dbReference type="GO" id="GO:0009055">
    <property type="term" value="F:electron transfer activity"/>
    <property type="evidence" value="ECO:0007669"/>
    <property type="project" value="InterPro"/>
</dbReference>
<dbReference type="GO" id="GO:0020037">
    <property type="term" value="F:heme binding"/>
    <property type="evidence" value="ECO:0007669"/>
    <property type="project" value="InterPro"/>
</dbReference>
<dbReference type="GO" id="GO:0046872">
    <property type="term" value="F:metal ion binding"/>
    <property type="evidence" value="ECO:0007669"/>
    <property type="project" value="UniProtKB-KW"/>
</dbReference>
<keyword evidence="2 6" id="KW-0349">Heme</keyword>
<evidence type="ECO:0000256" key="2">
    <source>
        <dbReference type="ARBA" id="ARBA00022617"/>
    </source>
</evidence>
<accession>A0A175R870</accession>
<feature type="region of interest" description="Disordered" evidence="7">
    <location>
        <begin position="177"/>
        <end position="285"/>
    </location>
</feature>
<protein>
    <recommendedName>
        <fullName evidence="8">Cytochrome c domain-containing protein</fullName>
    </recommendedName>
</protein>
<reference evidence="9 10" key="1">
    <citation type="journal article" date="2016" name="Front. Microbiol.">
        <title>Genomic Resource of Rice Seed Associated Bacteria.</title>
        <authorList>
            <person name="Midha S."/>
            <person name="Bansal K."/>
            <person name="Sharma S."/>
            <person name="Kumar N."/>
            <person name="Patil P.P."/>
            <person name="Chaudhry V."/>
            <person name="Patil P.B."/>
        </authorList>
    </citation>
    <scope>NUCLEOTIDE SEQUENCE [LARGE SCALE GENOMIC DNA]</scope>
    <source>
        <strain evidence="9 10">NS226</strain>
    </source>
</reference>
<dbReference type="AlphaFoldDB" id="A0A175R870"/>
<dbReference type="PANTHER" id="PTHR11961">
    <property type="entry name" value="CYTOCHROME C"/>
    <property type="match status" value="1"/>
</dbReference>
<evidence type="ECO:0000256" key="1">
    <source>
        <dbReference type="ARBA" id="ARBA00022448"/>
    </source>
</evidence>
<name>A0A175R870_9HYPH</name>
<keyword evidence="3 6" id="KW-0479">Metal-binding</keyword>
<dbReference type="STRING" id="401562.NS365_14475"/>
<evidence type="ECO:0000256" key="4">
    <source>
        <dbReference type="ARBA" id="ARBA00022982"/>
    </source>
</evidence>
<gene>
    <name evidence="9" type="ORF">NS226_12545</name>
</gene>
<organism evidence="9 10">
    <name type="scientific">Aureimonas ureilytica</name>
    <dbReference type="NCBI Taxonomy" id="401562"/>
    <lineage>
        <taxon>Bacteria</taxon>
        <taxon>Pseudomonadati</taxon>
        <taxon>Pseudomonadota</taxon>
        <taxon>Alphaproteobacteria</taxon>
        <taxon>Hyphomicrobiales</taxon>
        <taxon>Aurantimonadaceae</taxon>
        <taxon>Aureimonas</taxon>
    </lineage>
</organism>
<comment type="caution">
    <text evidence="9">The sequence shown here is derived from an EMBL/GenBank/DDBJ whole genome shotgun (WGS) entry which is preliminary data.</text>
</comment>
<evidence type="ECO:0000256" key="3">
    <source>
        <dbReference type="ARBA" id="ARBA00022723"/>
    </source>
</evidence>
<dbReference type="InterPro" id="IPR009056">
    <property type="entry name" value="Cyt_c-like_dom"/>
</dbReference>
<proteinExistence type="predicted"/>
<feature type="domain" description="Cytochrome c" evidence="8">
    <location>
        <begin position="72"/>
        <end position="176"/>
    </location>
</feature>
<dbReference type="RefSeq" id="WP_058635260.1">
    <property type="nucleotide sequence ID" value="NZ_LDPZ01000023.1"/>
</dbReference>
<dbReference type="PRINTS" id="PR00604">
    <property type="entry name" value="CYTCHRMECIAB"/>
</dbReference>
<keyword evidence="5 6" id="KW-0408">Iron</keyword>
<keyword evidence="1" id="KW-0813">Transport</keyword>
<evidence type="ECO:0000313" key="9">
    <source>
        <dbReference type="EMBL" id="KTQ95357.1"/>
    </source>
</evidence>
<dbReference type="SUPFAM" id="SSF46626">
    <property type="entry name" value="Cytochrome c"/>
    <property type="match status" value="1"/>
</dbReference>
<keyword evidence="4" id="KW-0249">Electron transport</keyword>
<evidence type="ECO:0000256" key="5">
    <source>
        <dbReference type="ARBA" id="ARBA00023004"/>
    </source>
</evidence>
<dbReference type="Pfam" id="PF00034">
    <property type="entry name" value="Cytochrom_C"/>
    <property type="match status" value="1"/>
</dbReference>
<dbReference type="OrthoDB" id="9805828at2"/>
<evidence type="ECO:0000256" key="6">
    <source>
        <dbReference type="PROSITE-ProRule" id="PRU00433"/>
    </source>
</evidence>
<feature type="compositionally biased region" description="Low complexity" evidence="7">
    <location>
        <begin position="230"/>
        <end position="277"/>
    </location>
</feature>
<evidence type="ECO:0000256" key="7">
    <source>
        <dbReference type="SAM" id="MobiDB-lite"/>
    </source>
</evidence>